<keyword evidence="2" id="KW-1185">Reference proteome</keyword>
<organism evidence="1 2">
    <name type="scientific">Nephila pilipes</name>
    <name type="common">Giant wood spider</name>
    <name type="synonym">Nephila maculata</name>
    <dbReference type="NCBI Taxonomy" id="299642"/>
    <lineage>
        <taxon>Eukaryota</taxon>
        <taxon>Metazoa</taxon>
        <taxon>Ecdysozoa</taxon>
        <taxon>Arthropoda</taxon>
        <taxon>Chelicerata</taxon>
        <taxon>Arachnida</taxon>
        <taxon>Araneae</taxon>
        <taxon>Araneomorphae</taxon>
        <taxon>Entelegynae</taxon>
        <taxon>Araneoidea</taxon>
        <taxon>Nephilidae</taxon>
        <taxon>Nephila</taxon>
    </lineage>
</organism>
<evidence type="ECO:0000313" key="1">
    <source>
        <dbReference type="EMBL" id="GFU14013.1"/>
    </source>
</evidence>
<reference evidence="1" key="1">
    <citation type="submission" date="2020-08" db="EMBL/GenBank/DDBJ databases">
        <title>Multicomponent nature underlies the extraordinary mechanical properties of spider dragline silk.</title>
        <authorList>
            <person name="Kono N."/>
            <person name="Nakamura H."/>
            <person name="Mori M."/>
            <person name="Yoshida Y."/>
            <person name="Ohtoshi R."/>
            <person name="Malay A.D."/>
            <person name="Moran D.A.P."/>
            <person name="Tomita M."/>
            <person name="Numata K."/>
            <person name="Arakawa K."/>
        </authorList>
    </citation>
    <scope>NUCLEOTIDE SEQUENCE</scope>
</reference>
<dbReference type="AlphaFoldDB" id="A0A8X6UIP1"/>
<protein>
    <submittedName>
        <fullName evidence="1">Uncharacterized protein</fullName>
    </submittedName>
</protein>
<comment type="caution">
    <text evidence="1">The sequence shown here is derived from an EMBL/GenBank/DDBJ whole genome shotgun (WGS) entry which is preliminary data.</text>
</comment>
<dbReference type="EMBL" id="BMAW01079111">
    <property type="protein sequence ID" value="GFU14013.1"/>
    <property type="molecule type" value="Genomic_DNA"/>
</dbReference>
<evidence type="ECO:0000313" key="2">
    <source>
        <dbReference type="Proteomes" id="UP000887013"/>
    </source>
</evidence>
<gene>
    <name evidence="1" type="ORF">NPIL_5081</name>
</gene>
<name>A0A8X6UIP1_NEPPI</name>
<sequence length="217" mass="25425">MSEPTIYFTSTSFQENNPELYNILQKKHPIVKLIIIVNAQRTRKIFKKYTNYFEKLENLLNEYVKMQAGVDITEKFYEHCPYFPTIIIKKNNLDKSMSFAESLRLEVWFMVKEVINIPSLPENHSNNIEVIKNYVLSLADHLTKIEEHITFLADIADEFKADCVKFQNSLKVFSTLSNEWSYNSLTIPEELMKIAEVCCASWTRATDPDFKELCETL</sequence>
<proteinExistence type="predicted"/>
<accession>A0A8X6UIP1</accession>
<dbReference type="Proteomes" id="UP000887013">
    <property type="component" value="Unassembled WGS sequence"/>
</dbReference>